<dbReference type="InterPro" id="IPR016181">
    <property type="entry name" value="Acyl_CoA_acyltransferase"/>
</dbReference>
<protein>
    <recommendedName>
        <fullName evidence="1">N-acetyltransferase domain-containing protein</fullName>
    </recommendedName>
</protein>
<dbReference type="EMBL" id="BSYJ01000003">
    <property type="protein sequence ID" value="GMG87221.1"/>
    <property type="molecule type" value="Genomic_DNA"/>
</dbReference>
<dbReference type="Proteomes" id="UP001224392">
    <property type="component" value="Unassembled WGS sequence"/>
</dbReference>
<comment type="caution">
    <text evidence="2">The sequence shown here is derived from an EMBL/GenBank/DDBJ whole genome shotgun (WGS) entry which is preliminary data.</text>
</comment>
<name>A0ABQ6LYQ2_9GAMM</name>
<dbReference type="PROSITE" id="PS51186">
    <property type="entry name" value="GNAT"/>
    <property type="match status" value="1"/>
</dbReference>
<dbReference type="Gene3D" id="3.40.630.30">
    <property type="match status" value="1"/>
</dbReference>
<feature type="domain" description="N-acetyltransferase" evidence="1">
    <location>
        <begin position="13"/>
        <end position="166"/>
    </location>
</feature>
<dbReference type="SUPFAM" id="SSF55729">
    <property type="entry name" value="Acyl-CoA N-acyltransferases (Nat)"/>
    <property type="match status" value="1"/>
</dbReference>
<reference evidence="2 3" key="1">
    <citation type="submission" date="2023-04" db="EMBL/GenBank/DDBJ databases">
        <title>Marinobulbifer ophiurae gen. nov., sp. Nov., isolate from tissue of brittle star Ophioplocus japonicus.</title>
        <authorList>
            <person name="Kawano K."/>
            <person name="Sawayama S."/>
            <person name="Nakagawa S."/>
        </authorList>
    </citation>
    <scope>NUCLEOTIDE SEQUENCE [LARGE SCALE GENOMIC DNA]</scope>
    <source>
        <strain evidence="2 3">NKW57</strain>
    </source>
</reference>
<accession>A0ABQ6LYQ2</accession>
<dbReference type="InterPro" id="IPR000182">
    <property type="entry name" value="GNAT_dom"/>
</dbReference>
<sequence length="166" mass="18413">MIVRVSQGAEMGARVRNMEVFLLDGGRDLDPVCTVLLELRPQYTLESIREAVLEQLAEGYRVAYVKHAGEVVAAAGFVISRKLAWGKHIYVDDLVTAEHCRSGGAGKLLISWLKQFGRENDCVELHLDSGVQRFAAHGFYLREGFHISSHHFTLTDLQGDSGSAEK</sequence>
<proteinExistence type="predicted"/>
<evidence type="ECO:0000313" key="3">
    <source>
        <dbReference type="Proteomes" id="UP001224392"/>
    </source>
</evidence>
<dbReference type="Pfam" id="PF00583">
    <property type="entry name" value="Acetyltransf_1"/>
    <property type="match status" value="1"/>
</dbReference>
<evidence type="ECO:0000313" key="2">
    <source>
        <dbReference type="EMBL" id="GMG87221.1"/>
    </source>
</evidence>
<gene>
    <name evidence="2" type="ORF">MNKW57_15420</name>
</gene>
<evidence type="ECO:0000259" key="1">
    <source>
        <dbReference type="PROSITE" id="PS51186"/>
    </source>
</evidence>
<organism evidence="2 3">
    <name type="scientific">Biformimicrobium ophioploci</name>
    <dbReference type="NCBI Taxonomy" id="3036711"/>
    <lineage>
        <taxon>Bacteria</taxon>
        <taxon>Pseudomonadati</taxon>
        <taxon>Pseudomonadota</taxon>
        <taxon>Gammaproteobacteria</taxon>
        <taxon>Cellvibrionales</taxon>
        <taxon>Microbulbiferaceae</taxon>
        <taxon>Biformimicrobium</taxon>
    </lineage>
</organism>
<keyword evidence="3" id="KW-1185">Reference proteome</keyword>